<protein>
    <submittedName>
        <fullName evidence="1">Uncharacterized protein</fullName>
    </submittedName>
</protein>
<accession>A0A2T5G0E6</accession>
<keyword evidence="2" id="KW-1185">Reference proteome</keyword>
<organism evidence="1 2">
    <name type="scientific">Sphingomonas oleivorans</name>
    <dbReference type="NCBI Taxonomy" id="1735121"/>
    <lineage>
        <taxon>Bacteria</taxon>
        <taxon>Pseudomonadati</taxon>
        <taxon>Pseudomonadota</taxon>
        <taxon>Alphaproteobacteria</taxon>
        <taxon>Sphingomonadales</taxon>
        <taxon>Sphingomonadaceae</taxon>
        <taxon>Sphingomonas</taxon>
    </lineage>
</organism>
<sequence>MSVNREFYMARAAESARDAENATLDNVRERCRRSEAAWLSMADRLTRGEAMREKLATEKAARREGAAE</sequence>
<evidence type="ECO:0000313" key="1">
    <source>
        <dbReference type="EMBL" id="PTQ12387.1"/>
    </source>
</evidence>
<dbReference type="RefSeq" id="WP_107967249.1">
    <property type="nucleotide sequence ID" value="NZ_NWBU01000005.1"/>
</dbReference>
<dbReference type="EMBL" id="NWBU01000005">
    <property type="protein sequence ID" value="PTQ12387.1"/>
    <property type="molecule type" value="Genomic_DNA"/>
</dbReference>
<evidence type="ECO:0000313" key="2">
    <source>
        <dbReference type="Proteomes" id="UP000244162"/>
    </source>
</evidence>
<dbReference type="AlphaFoldDB" id="A0A2T5G0E6"/>
<comment type="caution">
    <text evidence="1">The sequence shown here is derived from an EMBL/GenBank/DDBJ whole genome shotgun (WGS) entry which is preliminary data.</text>
</comment>
<dbReference type="Proteomes" id="UP000244162">
    <property type="component" value="Unassembled WGS sequence"/>
</dbReference>
<dbReference type="OrthoDB" id="7411138at2"/>
<proteinExistence type="predicted"/>
<gene>
    <name evidence="1" type="ORF">CLG96_05500</name>
</gene>
<name>A0A2T5G0E6_9SPHN</name>
<reference evidence="1 2" key="1">
    <citation type="submission" date="2017-09" db="EMBL/GenBank/DDBJ databases">
        <title>Sphingomonas panjinensis sp.nov., isolated from oil-contaminated soil.</title>
        <authorList>
            <person name="Wang L."/>
            <person name="Chen L."/>
        </authorList>
    </citation>
    <scope>NUCLEOTIDE SEQUENCE [LARGE SCALE GENOMIC DNA]</scope>
    <source>
        <strain evidence="1 2">FW-11</strain>
    </source>
</reference>